<feature type="chain" id="PRO_5017420515" description="nitrite reductase (cytochrome; ammonia-forming)" evidence="11">
    <location>
        <begin position="24"/>
        <end position="504"/>
    </location>
</feature>
<reference evidence="12 13" key="1">
    <citation type="journal article" date="2018" name="Int. J. Syst. Evol. Microbiol.">
        <title>Mesosutterella multiformis gen. nov., sp. nov., a member of the family Sutterellaceae and Sutterella megalosphaeroides sp. nov., isolated from human faeces.</title>
        <authorList>
            <person name="Sakamoto M."/>
            <person name="Ikeyama N."/>
            <person name="Kunihiro T."/>
            <person name="Iino T."/>
            <person name="Yuki M."/>
            <person name="Ohkuma M."/>
        </authorList>
    </citation>
    <scope>NUCLEOTIDE SEQUENCE [LARGE SCALE GENOMIC DNA]</scope>
    <source>
        <strain evidence="12 13">4NBBH2</strain>
    </source>
</reference>
<dbReference type="Pfam" id="PF02335">
    <property type="entry name" value="Cytochrom_C552"/>
    <property type="match status" value="1"/>
</dbReference>
<dbReference type="GO" id="GO:0030288">
    <property type="term" value="C:outer membrane-bounded periplasmic space"/>
    <property type="evidence" value="ECO:0007669"/>
    <property type="project" value="TreeGrafter"/>
</dbReference>
<keyword evidence="7" id="KW-0106">Calcium</keyword>
<dbReference type="EMBL" id="BGZJ01000002">
    <property type="protein sequence ID" value="GBO94745.1"/>
    <property type="molecule type" value="Genomic_DNA"/>
</dbReference>
<evidence type="ECO:0000313" key="13">
    <source>
        <dbReference type="Proteomes" id="UP000266091"/>
    </source>
</evidence>
<dbReference type="GO" id="GO:0046872">
    <property type="term" value="F:metal ion binding"/>
    <property type="evidence" value="ECO:0007669"/>
    <property type="project" value="UniProtKB-KW"/>
</dbReference>
<keyword evidence="5" id="KW-0479">Metal-binding</keyword>
<evidence type="ECO:0000313" key="12">
    <source>
        <dbReference type="EMBL" id="GBO94745.1"/>
    </source>
</evidence>
<dbReference type="SUPFAM" id="SSF48695">
    <property type="entry name" value="Multiheme cytochromes"/>
    <property type="match status" value="1"/>
</dbReference>
<evidence type="ECO:0000256" key="7">
    <source>
        <dbReference type="ARBA" id="ARBA00022837"/>
    </source>
</evidence>
<dbReference type="AlphaFoldDB" id="A0A388SEY7"/>
<dbReference type="GO" id="GO:0019645">
    <property type="term" value="P:anaerobic electron transport chain"/>
    <property type="evidence" value="ECO:0007669"/>
    <property type="project" value="TreeGrafter"/>
</dbReference>
<dbReference type="Gene3D" id="1.20.140.10">
    <property type="entry name" value="Butyryl-CoA Dehydrogenase, subunit A, domain 3"/>
    <property type="match status" value="1"/>
</dbReference>
<keyword evidence="13" id="KW-1185">Reference proteome</keyword>
<evidence type="ECO:0000256" key="4">
    <source>
        <dbReference type="ARBA" id="ARBA00022617"/>
    </source>
</evidence>
<dbReference type="PANTHER" id="PTHR30633:SF0">
    <property type="entry name" value="CYTOCHROME C-552"/>
    <property type="match status" value="1"/>
</dbReference>
<evidence type="ECO:0000256" key="10">
    <source>
        <dbReference type="ARBA" id="ARBA00049131"/>
    </source>
</evidence>
<dbReference type="GO" id="GO:0042279">
    <property type="term" value="F:nitrite reductase (cytochrome, ammonia-forming) activity"/>
    <property type="evidence" value="ECO:0007669"/>
    <property type="project" value="UniProtKB-EC"/>
</dbReference>
<name>A0A388SEY7_9BURK</name>
<accession>A0A388SEY7</accession>
<evidence type="ECO:0000256" key="2">
    <source>
        <dbReference type="ARBA" id="ARBA00009288"/>
    </source>
</evidence>
<dbReference type="RefSeq" id="WP_170135162.1">
    <property type="nucleotide sequence ID" value="NZ_BGZJ01000002.1"/>
</dbReference>
<evidence type="ECO:0000256" key="11">
    <source>
        <dbReference type="SAM" id="SignalP"/>
    </source>
</evidence>
<dbReference type="InterPro" id="IPR036280">
    <property type="entry name" value="Multihaem_cyt_sf"/>
</dbReference>
<keyword evidence="9" id="KW-0408">Iron</keyword>
<evidence type="ECO:0000256" key="5">
    <source>
        <dbReference type="ARBA" id="ARBA00022723"/>
    </source>
</evidence>
<dbReference type="EC" id="1.7.2.2" evidence="3"/>
<dbReference type="InterPro" id="IPR003321">
    <property type="entry name" value="Cyt_c552"/>
</dbReference>
<comment type="catalytic activity">
    <reaction evidence="10">
        <text>6 Fe(III)-[cytochrome c] + NH4(+) + 2 H2O = 6 Fe(II)-[cytochrome c] + nitrite + 8 H(+)</text>
        <dbReference type="Rhea" id="RHEA:13089"/>
        <dbReference type="Rhea" id="RHEA-COMP:10350"/>
        <dbReference type="Rhea" id="RHEA-COMP:14399"/>
        <dbReference type="ChEBI" id="CHEBI:15377"/>
        <dbReference type="ChEBI" id="CHEBI:15378"/>
        <dbReference type="ChEBI" id="CHEBI:16301"/>
        <dbReference type="ChEBI" id="CHEBI:28938"/>
        <dbReference type="ChEBI" id="CHEBI:29033"/>
        <dbReference type="ChEBI" id="CHEBI:29034"/>
        <dbReference type="EC" id="1.7.2.2"/>
    </reaction>
</comment>
<keyword evidence="4" id="KW-0349">Heme</keyword>
<keyword evidence="6 11" id="KW-0732">Signal</keyword>
<feature type="signal peptide" evidence="11">
    <location>
        <begin position="1"/>
        <end position="23"/>
    </location>
</feature>
<evidence type="ECO:0000256" key="6">
    <source>
        <dbReference type="ARBA" id="ARBA00022729"/>
    </source>
</evidence>
<organism evidence="12 13">
    <name type="scientific">Mesosutterella multiformis</name>
    <dbReference type="NCBI Taxonomy" id="2259133"/>
    <lineage>
        <taxon>Bacteria</taxon>
        <taxon>Pseudomonadati</taxon>
        <taxon>Pseudomonadota</taxon>
        <taxon>Betaproteobacteria</taxon>
        <taxon>Burkholderiales</taxon>
        <taxon>Sutterellaceae</taxon>
        <taxon>Mesosutterella</taxon>
    </lineage>
</organism>
<comment type="subcellular location">
    <subcellularLocation>
        <location evidence="1">Cell envelope</location>
    </subcellularLocation>
</comment>
<comment type="caution">
    <text evidence="12">The sequence shown here is derived from an EMBL/GenBank/DDBJ whole genome shotgun (WGS) entry which is preliminary data.</text>
</comment>
<sequence>MRKLSAAVCVLSAAVLCQTAIQAKDIVPQPYNSSNFEKVFPLQYQSWIASKNDSKTEDYIAKYPFLAILRAGTGGDTGPRLLGLRGHYYAWVDVATIPDSGIPNGKKNEATTARCNVCHSSIGPEVIRKEGERELQSNNLSHFAYMGAHSVGCINCHDPESMKLKVSHSFLDKMLTKAGKPTFEKAGAAEQKSLVCAQCHYTGYTVEEKWKDKTGKIRTATVGKTAWKNGFSLAEQEAFLNDGKNFPDGKPFAELIHPISKTPIIWSIHPDYELFKTGIHGKMGLSCTSCHMPKVKAKDGTVYTNHNIGNPMNTFKDSCGSCHSVKDEAKYQAIVKQMKDRAEDLRWKSGTLLAKAHLEAGKAWEVGATEKEMKPVLQNIRASYWRFNSLNRGAYFHNPQETLGEFANSIRYAEEARVQLRKILAKHGAANYVAPKFDTKEQAMALLKLPNRAAATKAKCRSIEVDSARWVVPSKKNGTYDKNYVAPDAVETWYTRECRKPVKG</sequence>
<evidence type="ECO:0000256" key="9">
    <source>
        <dbReference type="ARBA" id="ARBA00023004"/>
    </source>
</evidence>
<dbReference type="GO" id="GO:0020037">
    <property type="term" value="F:heme binding"/>
    <property type="evidence" value="ECO:0007669"/>
    <property type="project" value="TreeGrafter"/>
</dbReference>
<dbReference type="PANTHER" id="PTHR30633">
    <property type="entry name" value="CYTOCHROME C-552 RESPIRATORY NITRITE REDUCTASE"/>
    <property type="match status" value="1"/>
</dbReference>
<evidence type="ECO:0000256" key="1">
    <source>
        <dbReference type="ARBA" id="ARBA00004196"/>
    </source>
</evidence>
<dbReference type="Gene3D" id="1.10.1130.10">
    <property type="entry name" value="Flavocytochrome C3, Chain A"/>
    <property type="match status" value="1"/>
</dbReference>
<evidence type="ECO:0000256" key="8">
    <source>
        <dbReference type="ARBA" id="ARBA00023002"/>
    </source>
</evidence>
<keyword evidence="8" id="KW-0560">Oxidoreductase</keyword>
<evidence type="ECO:0000256" key="3">
    <source>
        <dbReference type="ARBA" id="ARBA00011887"/>
    </source>
</evidence>
<dbReference type="Proteomes" id="UP000266091">
    <property type="component" value="Unassembled WGS sequence"/>
</dbReference>
<gene>
    <name evidence="12" type="primary">nrfA</name>
    <name evidence="12" type="ORF">MESMUL_20990</name>
</gene>
<proteinExistence type="inferred from homology"/>
<comment type="similarity">
    <text evidence="2">Belongs to the cytochrome c-552 family.</text>
</comment>
<protein>
    <recommendedName>
        <fullName evidence="3">nitrite reductase (cytochrome; ammonia-forming)</fullName>
        <ecNumber evidence="3">1.7.2.2</ecNumber>
    </recommendedName>
</protein>